<sequence>MTMAADGDVTYELRDGVAWLGLDRPHKRNAIGEALLAAFEAAVCRAQDEARALVIFGHGPCFSAGLDLAEQGAREPVEVFYHSRAWHAVFGALRQGRVPAIAALHSATIGGGLELAAACHIRVADETAFFALPEGTRGIYVGGGASVHLARLLGASRMADMMLTGRVLDAAAAERAGLVQYLVPDGQAKSKAEELAAKVAAMAPLTVLGVLHALPRIQDMSESDGLFVESLMATLSMTGPEAAARLAEFVAKRAAKVTSPDAAAADAAKRRQTRETGR</sequence>
<protein>
    <submittedName>
        <fullName evidence="4">Vanillin synthase /trans-feruloyl-CoA hydratase</fullName>
    </submittedName>
</protein>
<dbReference type="CDD" id="cd06558">
    <property type="entry name" value="crotonase-like"/>
    <property type="match status" value="1"/>
</dbReference>
<reference evidence="4 5" key="1">
    <citation type="submission" date="2016-11" db="EMBL/GenBank/DDBJ databases">
        <authorList>
            <person name="Jaros S."/>
            <person name="Januszkiewicz K."/>
            <person name="Wedrychowicz H."/>
        </authorList>
    </citation>
    <scope>NUCLEOTIDE SEQUENCE [LARGE SCALE GENOMIC DNA]</scope>
    <source>
        <strain evidence="4 5">GAS242</strain>
    </source>
</reference>
<evidence type="ECO:0000313" key="4">
    <source>
        <dbReference type="EMBL" id="SHG78806.1"/>
    </source>
</evidence>
<gene>
    <name evidence="4" type="ORF">SAMN05444169_4129</name>
</gene>
<evidence type="ECO:0000256" key="3">
    <source>
        <dbReference type="SAM" id="MobiDB-lite"/>
    </source>
</evidence>
<dbReference type="Pfam" id="PF00378">
    <property type="entry name" value="ECH_1"/>
    <property type="match status" value="1"/>
</dbReference>
<dbReference type="InterPro" id="IPR029045">
    <property type="entry name" value="ClpP/crotonase-like_dom_sf"/>
</dbReference>
<dbReference type="PANTHER" id="PTHR11941:SF54">
    <property type="entry name" value="ENOYL-COA HYDRATASE, MITOCHONDRIAL"/>
    <property type="match status" value="1"/>
</dbReference>
<dbReference type="PANTHER" id="PTHR11941">
    <property type="entry name" value="ENOYL-COA HYDRATASE-RELATED"/>
    <property type="match status" value="1"/>
</dbReference>
<feature type="region of interest" description="Disordered" evidence="3">
    <location>
        <begin position="258"/>
        <end position="278"/>
    </location>
</feature>
<proteinExistence type="inferred from homology"/>
<dbReference type="Gene3D" id="3.90.226.10">
    <property type="entry name" value="2-enoyl-CoA Hydratase, Chain A, domain 1"/>
    <property type="match status" value="1"/>
</dbReference>
<dbReference type="Proteomes" id="UP000190675">
    <property type="component" value="Chromosome I"/>
</dbReference>
<dbReference type="NCBIfam" id="NF006013">
    <property type="entry name" value="PRK08150.1"/>
    <property type="match status" value="1"/>
</dbReference>
<dbReference type="SUPFAM" id="SSF52096">
    <property type="entry name" value="ClpP/crotonase"/>
    <property type="match status" value="1"/>
</dbReference>
<keyword evidence="2" id="KW-0456">Lyase</keyword>
<dbReference type="InterPro" id="IPR014748">
    <property type="entry name" value="Enoyl-CoA_hydra_C"/>
</dbReference>
<dbReference type="Gene3D" id="1.10.12.10">
    <property type="entry name" value="Lyase 2-enoyl-coa Hydratase, Chain A, domain 2"/>
    <property type="match status" value="1"/>
</dbReference>
<dbReference type="GO" id="GO:0006635">
    <property type="term" value="P:fatty acid beta-oxidation"/>
    <property type="evidence" value="ECO:0007669"/>
    <property type="project" value="UniProtKB-UniPathway"/>
</dbReference>
<comment type="similarity">
    <text evidence="1">Belongs to the enoyl-CoA hydratase/isomerase family.</text>
</comment>
<dbReference type="AlphaFoldDB" id="A0A1M5MNI3"/>
<evidence type="ECO:0000313" key="5">
    <source>
        <dbReference type="Proteomes" id="UP000190675"/>
    </source>
</evidence>
<name>A0A1M5MNI3_9BRAD</name>
<evidence type="ECO:0000256" key="2">
    <source>
        <dbReference type="ARBA" id="ARBA00023239"/>
    </source>
</evidence>
<dbReference type="UniPathway" id="UPA00659"/>
<evidence type="ECO:0000256" key="1">
    <source>
        <dbReference type="ARBA" id="ARBA00005254"/>
    </source>
</evidence>
<accession>A0A1M5MNI3</accession>
<dbReference type="EMBL" id="LT670818">
    <property type="protein sequence ID" value="SHG78806.1"/>
    <property type="molecule type" value="Genomic_DNA"/>
</dbReference>
<organism evidence="4 5">
    <name type="scientific">Bradyrhizobium erythrophlei</name>
    <dbReference type="NCBI Taxonomy" id="1437360"/>
    <lineage>
        <taxon>Bacteria</taxon>
        <taxon>Pseudomonadati</taxon>
        <taxon>Pseudomonadota</taxon>
        <taxon>Alphaproteobacteria</taxon>
        <taxon>Hyphomicrobiales</taxon>
        <taxon>Nitrobacteraceae</taxon>
        <taxon>Bradyrhizobium</taxon>
    </lineage>
</organism>
<feature type="compositionally biased region" description="Basic and acidic residues" evidence="3">
    <location>
        <begin position="267"/>
        <end position="278"/>
    </location>
</feature>
<dbReference type="GO" id="GO:0016829">
    <property type="term" value="F:lyase activity"/>
    <property type="evidence" value="ECO:0007669"/>
    <property type="project" value="UniProtKB-KW"/>
</dbReference>
<dbReference type="InterPro" id="IPR001753">
    <property type="entry name" value="Enoyl-CoA_hydra/iso"/>
</dbReference>